<organism evidence="2 3">
    <name type="scientific">Solirubrobacter deserti</name>
    <dbReference type="NCBI Taxonomy" id="2282478"/>
    <lineage>
        <taxon>Bacteria</taxon>
        <taxon>Bacillati</taxon>
        <taxon>Actinomycetota</taxon>
        <taxon>Thermoleophilia</taxon>
        <taxon>Solirubrobacterales</taxon>
        <taxon>Solirubrobacteraceae</taxon>
        <taxon>Solirubrobacter</taxon>
    </lineage>
</organism>
<feature type="region of interest" description="Disordered" evidence="1">
    <location>
        <begin position="1"/>
        <end position="54"/>
    </location>
</feature>
<dbReference type="EMBL" id="JAPCID010000012">
    <property type="protein sequence ID" value="MDA0137867.1"/>
    <property type="molecule type" value="Genomic_DNA"/>
</dbReference>
<evidence type="ECO:0000313" key="2">
    <source>
        <dbReference type="EMBL" id="MDA0137867.1"/>
    </source>
</evidence>
<dbReference type="Proteomes" id="UP001147700">
    <property type="component" value="Unassembled WGS sequence"/>
</dbReference>
<protein>
    <submittedName>
        <fullName evidence="2">Uncharacterized protein</fullName>
    </submittedName>
</protein>
<name>A0ABT4RH70_9ACTN</name>
<proteinExistence type="predicted"/>
<reference evidence="2" key="1">
    <citation type="submission" date="2022-10" db="EMBL/GenBank/DDBJ databases">
        <title>The WGS of Solirubrobacter sp. CPCC 204708.</title>
        <authorList>
            <person name="Jiang Z."/>
        </authorList>
    </citation>
    <scope>NUCLEOTIDE SEQUENCE</scope>
    <source>
        <strain evidence="2">CPCC 204708</strain>
    </source>
</reference>
<comment type="caution">
    <text evidence="2">The sequence shown here is derived from an EMBL/GenBank/DDBJ whole genome shotgun (WGS) entry which is preliminary data.</text>
</comment>
<dbReference type="RefSeq" id="WP_202952767.1">
    <property type="nucleotide sequence ID" value="NZ_JAPCID010000012.1"/>
</dbReference>
<keyword evidence="3" id="KW-1185">Reference proteome</keyword>
<feature type="compositionally biased region" description="Basic and acidic residues" evidence="1">
    <location>
        <begin position="31"/>
        <end position="40"/>
    </location>
</feature>
<gene>
    <name evidence="2" type="ORF">OJ962_10180</name>
</gene>
<accession>A0ABT4RH70</accession>
<evidence type="ECO:0000256" key="1">
    <source>
        <dbReference type="SAM" id="MobiDB-lite"/>
    </source>
</evidence>
<evidence type="ECO:0000313" key="3">
    <source>
        <dbReference type="Proteomes" id="UP001147700"/>
    </source>
</evidence>
<sequence length="54" mass="6128">MANPLKDDDRREPDAEPERGEHNRIGYYNADEQREHDERGSQSPGPGEPPPEDA</sequence>
<feature type="compositionally biased region" description="Basic and acidic residues" evidence="1">
    <location>
        <begin position="1"/>
        <end position="24"/>
    </location>
</feature>